<accession>A0ACB9Z447</accession>
<gene>
    <name evidence="1" type="ORF">F4820DRAFT_446918</name>
</gene>
<dbReference type="EMBL" id="MU393457">
    <property type="protein sequence ID" value="KAI4866544.1"/>
    <property type="molecule type" value="Genomic_DNA"/>
</dbReference>
<name>A0ACB9Z447_9PEZI</name>
<organism evidence="1 2">
    <name type="scientific">Hypoxylon rubiginosum</name>
    <dbReference type="NCBI Taxonomy" id="110542"/>
    <lineage>
        <taxon>Eukaryota</taxon>
        <taxon>Fungi</taxon>
        <taxon>Dikarya</taxon>
        <taxon>Ascomycota</taxon>
        <taxon>Pezizomycotina</taxon>
        <taxon>Sordariomycetes</taxon>
        <taxon>Xylariomycetidae</taxon>
        <taxon>Xylariales</taxon>
        <taxon>Hypoxylaceae</taxon>
        <taxon>Hypoxylon</taxon>
    </lineage>
</organism>
<evidence type="ECO:0000313" key="1">
    <source>
        <dbReference type="EMBL" id="KAI4866544.1"/>
    </source>
</evidence>
<reference evidence="1 2" key="1">
    <citation type="journal article" date="2022" name="New Phytol.">
        <title>Ecological generalism drives hyperdiversity of secondary metabolite gene clusters in xylarialean endophytes.</title>
        <authorList>
            <person name="Franco M.E.E."/>
            <person name="Wisecaver J.H."/>
            <person name="Arnold A.E."/>
            <person name="Ju Y.M."/>
            <person name="Slot J.C."/>
            <person name="Ahrendt S."/>
            <person name="Moore L.P."/>
            <person name="Eastman K.E."/>
            <person name="Scott K."/>
            <person name="Konkel Z."/>
            <person name="Mondo S.J."/>
            <person name="Kuo A."/>
            <person name="Hayes R.D."/>
            <person name="Haridas S."/>
            <person name="Andreopoulos B."/>
            <person name="Riley R."/>
            <person name="LaButti K."/>
            <person name="Pangilinan J."/>
            <person name="Lipzen A."/>
            <person name="Amirebrahimi M."/>
            <person name="Yan J."/>
            <person name="Adam C."/>
            <person name="Keymanesh K."/>
            <person name="Ng V."/>
            <person name="Louie K."/>
            <person name="Northen T."/>
            <person name="Drula E."/>
            <person name="Henrissat B."/>
            <person name="Hsieh H.M."/>
            <person name="Youens-Clark K."/>
            <person name="Lutzoni F."/>
            <person name="Miadlikowska J."/>
            <person name="Eastwood D.C."/>
            <person name="Hamelin R.C."/>
            <person name="Grigoriev I.V."/>
            <person name="U'Ren J.M."/>
        </authorList>
    </citation>
    <scope>NUCLEOTIDE SEQUENCE [LARGE SCALE GENOMIC DNA]</scope>
    <source>
        <strain evidence="1 2">CBS 119005</strain>
    </source>
</reference>
<dbReference type="Proteomes" id="UP001497700">
    <property type="component" value="Unassembled WGS sequence"/>
</dbReference>
<keyword evidence="2" id="KW-1185">Reference proteome</keyword>
<protein>
    <submittedName>
        <fullName evidence="1">Uncharacterized protein</fullName>
    </submittedName>
</protein>
<evidence type="ECO:0000313" key="2">
    <source>
        <dbReference type="Proteomes" id="UP001497700"/>
    </source>
</evidence>
<comment type="caution">
    <text evidence="1">The sequence shown here is derived from an EMBL/GenBank/DDBJ whole genome shotgun (WGS) entry which is preliminary data.</text>
</comment>
<proteinExistence type="predicted"/>
<sequence length="257" mass="28617">MSGPPPIPPRPPGYEFRALSGPPLPSRPGQSQQQQNGAPPPPPLTAWGPLSYHDGRATPLMESLQAAFFARLDPQNTGTITPETVSAFLDVHGFAPEHNIWKANLRPNAMFRPEDLADFELKAAFEAWYLEHRVAVRYPGRPQLPYGGMPLLTARGLADMMAVEHAGDPERAWRGINAALRRYGVWPERGPLPRSCLLAAGMPPEVRRRAEEAGARSRRTAAERLEATRVRFALQAEGRRHAEEISGDYYYVRRDDV</sequence>